<accession>E5BEM5</accession>
<dbReference type="AlphaFoldDB" id="E5BEM5"/>
<gene>
    <name evidence="1" type="ORF">FSBG_00053</name>
</gene>
<dbReference type="HOGENOM" id="CLU_2915856_0_0_0"/>
<evidence type="ECO:0000313" key="1">
    <source>
        <dbReference type="EMBL" id="EFS20556.1"/>
    </source>
</evidence>
<sequence length="61" mass="7285">MKTLKEMCDIMLEKRIIESFEITEFEEIIAYTDEGILLQEKDIQRIYNITLGKKENKNECV</sequence>
<keyword evidence="2" id="KW-1185">Reference proteome</keyword>
<protein>
    <submittedName>
        <fullName evidence="1">Uncharacterized protein</fullName>
    </submittedName>
</protein>
<organism evidence="1 2">
    <name type="scientific">Fusobacterium gonidiaformans 3-1-5R</name>
    <dbReference type="NCBI Taxonomy" id="469605"/>
    <lineage>
        <taxon>Bacteria</taxon>
        <taxon>Fusobacteriati</taxon>
        <taxon>Fusobacteriota</taxon>
        <taxon>Fusobacteriia</taxon>
        <taxon>Fusobacteriales</taxon>
        <taxon>Fusobacteriaceae</taxon>
        <taxon>Fusobacterium</taxon>
    </lineage>
</organism>
<dbReference type="EMBL" id="GG657971">
    <property type="protein sequence ID" value="EFS20556.1"/>
    <property type="molecule type" value="Genomic_DNA"/>
</dbReference>
<proteinExistence type="predicted"/>
<reference evidence="1 2" key="1">
    <citation type="submission" date="2009-02" db="EMBL/GenBank/DDBJ databases">
        <title>The Genome Sequence of Fusobacterium sp. 3_1_5R.</title>
        <authorList>
            <consortium name="The Broad Institute Genome Sequencing Platform"/>
            <person name="Ward D."/>
            <person name="Young S.K."/>
            <person name="Kodira C.D."/>
            <person name="Zeng Q."/>
            <person name="Koehrsen M."/>
            <person name="Alvarado L."/>
            <person name="Berlin A."/>
            <person name="Borenstein D."/>
            <person name="Chen Z."/>
            <person name="Engels R."/>
            <person name="Freedman E."/>
            <person name="Gellesch M."/>
            <person name="Goldberg J."/>
            <person name="Griggs A."/>
            <person name="Gujja S."/>
            <person name="Heiman D."/>
            <person name="Hepburn T."/>
            <person name="Howarth C."/>
            <person name="Jen D."/>
            <person name="Larson L."/>
            <person name="Lewis B."/>
            <person name="Mehta T."/>
            <person name="Park D."/>
            <person name="Pearson M."/>
            <person name="Roberts A."/>
            <person name="Saif S."/>
            <person name="Shea T."/>
            <person name="Shenoy N."/>
            <person name="Sisk P."/>
            <person name="Stolte C."/>
            <person name="Sykes S."/>
            <person name="Walk T."/>
            <person name="White J."/>
            <person name="Yandava C."/>
            <person name="Allen-Vercoe E."/>
            <person name="Strauss J."/>
            <person name="Ambrose C."/>
            <person name="Lander E."/>
            <person name="Nusbaum C."/>
            <person name="Galagan J."/>
            <person name="Birren B."/>
        </authorList>
    </citation>
    <scope>NUCLEOTIDE SEQUENCE [LARGE SCALE GENOMIC DNA]</scope>
    <source>
        <strain evidence="1 2">3_1_5R</strain>
    </source>
</reference>
<name>E5BEM5_9FUSO</name>
<dbReference type="Proteomes" id="UP000002975">
    <property type="component" value="Unassembled WGS sequence"/>
</dbReference>
<dbReference type="BioCyc" id="FSP469605-HMP:GTSP-54-MONOMER"/>
<dbReference type="RefSeq" id="WP_008800635.1">
    <property type="nucleotide sequence ID" value="NZ_GG657971.1"/>
</dbReference>
<evidence type="ECO:0000313" key="2">
    <source>
        <dbReference type="Proteomes" id="UP000002975"/>
    </source>
</evidence>